<keyword evidence="2" id="KW-0808">Transferase</keyword>
<dbReference type="InterPro" id="IPR020845">
    <property type="entry name" value="AMP-binding_CS"/>
</dbReference>
<keyword evidence="2" id="KW-0012">Acyltransferase</keyword>
<dbReference type="Gene3D" id="3.40.50.980">
    <property type="match status" value="2"/>
</dbReference>
<protein>
    <submittedName>
        <fullName evidence="2">Plipastatin synthase subunit A</fullName>
        <ecNumber evidence="2">2.3.1.-</ecNumber>
    </submittedName>
</protein>
<dbReference type="PANTHER" id="PTHR45527:SF1">
    <property type="entry name" value="FATTY ACID SYNTHASE"/>
    <property type="match status" value="1"/>
</dbReference>
<dbReference type="GO" id="GO:0005737">
    <property type="term" value="C:cytoplasm"/>
    <property type="evidence" value="ECO:0007669"/>
    <property type="project" value="TreeGrafter"/>
</dbReference>
<dbReference type="EMBL" id="LR743504">
    <property type="protein sequence ID" value="CAA2101662.1"/>
    <property type="molecule type" value="Genomic_DNA"/>
</dbReference>
<dbReference type="Pfam" id="PF00501">
    <property type="entry name" value="AMP-binding"/>
    <property type="match status" value="1"/>
</dbReference>
<dbReference type="Gene3D" id="3.30.300.30">
    <property type="match status" value="1"/>
</dbReference>
<dbReference type="GO" id="GO:0016746">
    <property type="term" value="F:acyltransferase activity"/>
    <property type="evidence" value="ECO:0007669"/>
    <property type="project" value="UniProtKB-KW"/>
</dbReference>
<name>A0A679J4H1_9HYPH</name>
<organism evidence="2">
    <name type="scientific">Methylobacterium bullatum</name>
    <dbReference type="NCBI Taxonomy" id="570505"/>
    <lineage>
        <taxon>Bacteria</taxon>
        <taxon>Pseudomonadati</taxon>
        <taxon>Pseudomonadota</taxon>
        <taxon>Alphaproteobacteria</taxon>
        <taxon>Hyphomicrobiales</taxon>
        <taxon>Methylobacteriaceae</taxon>
        <taxon>Methylobacterium</taxon>
    </lineage>
</organism>
<dbReference type="Gene3D" id="2.30.38.10">
    <property type="entry name" value="Luciferase, Domain 3"/>
    <property type="match status" value="1"/>
</dbReference>
<dbReference type="GO" id="GO:0031177">
    <property type="term" value="F:phosphopantetheine binding"/>
    <property type="evidence" value="ECO:0007669"/>
    <property type="project" value="TreeGrafter"/>
</dbReference>
<reference evidence="2" key="1">
    <citation type="submission" date="2019-12" db="EMBL/GenBank/DDBJ databases">
        <authorList>
            <person name="Cremers G."/>
        </authorList>
    </citation>
    <scope>NUCLEOTIDE SEQUENCE</scope>
    <source>
        <strain evidence="2">Mbul1</strain>
    </source>
</reference>
<proteinExistence type="predicted"/>
<dbReference type="PROSITE" id="PS00455">
    <property type="entry name" value="AMP_BINDING"/>
    <property type="match status" value="1"/>
</dbReference>
<feature type="domain" description="AMP-dependent synthetase/ligase" evidence="1">
    <location>
        <begin position="1"/>
        <end position="152"/>
    </location>
</feature>
<evidence type="ECO:0000259" key="1">
    <source>
        <dbReference type="Pfam" id="PF00501"/>
    </source>
</evidence>
<dbReference type="AlphaFoldDB" id="A0A679J4H1"/>
<dbReference type="InterPro" id="IPR045851">
    <property type="entry name" value="AMP-bd_C_sf"/>
</dbReference>
<gene>
    <name evidence="2" type="primary">ppsA</name>
    <name evidence="2" type="ORF">MBUL_01290</name>
</gene>
<dbReference type="SUPFAM" id="SSF56801">
    <property type="entry name" value="Acetyl-CoA synthetase-like"/>
    <property type="match status" value="1"/>
</dbReference>
<dbReference type="GO" id="GO:0043041">
    <property type="term" value="P:amino acid activation for nonribosomal peptide biosynthetic process"/>
    <property type="evidence" value="ECO:0007669"/>
    <property type="project" value="TreeGrafter"/>
</dbReference>
<sequence>MIYTSGSTGTPKGVAVAHGPLAMHVRATGAVYGTGRETRELHVLSMSFDGAQERWMVPLAFGGCVVLKPDGLWTPREALDAMERHRVTHAGFPTAYMHQLALEAASGPRPSRRSYAFGGEALSRESFALIGRALDPTLLINGYGPTETVISPLVWRARAGDAVEGPTPRSAGRWGAGGPTSSTRRCSRCRWASPGIASGGDGLARGYLGRAGQTADRFIPDPFPDLSGRDGGRLYRTGDLARWRADGTVEYLGRADAQVKLRGFRIELGEVEAALLAQETVAGAAAALRQGPAGPLLVAYAVVAPGRSSMRARSGRTSPGGCRTTWCRAGSWHWSGCR</sequence>
<dbReference type="GO" id="GO:0044550">
    <property type="term" value="P:secondary metabolite biosynthetic process"/>
    <property type="evidence" value="ECO:0007669"/>
    <property type="project" value="TreeGrafter"/>
</dbReference>
<dbReference type="EC" id="2.3.1.-" evidence="2"/>
<dbReference type="PANTHER" id="PTHR45527">
    <property type="entry name" value="NONRIBOSOMAL PEPTIDE SYNTHETASE"/>
    <property type="match status" value="1"/>
</dbReference>
<dbReference type="InterPro" id="IPR000873">
    <property type="entry name" value="AMP-dep_synth/lig_dom"/>
</dbReference>
<evidence type="ECO:0000313" key="2">
    <source>
        <dbReference type="EMBL" id="CAA2101662.1"/>
    </source>
</evidence>
<accession>A0A679J4H1</accession>